<accession>A0A812N2P9</accession>
<comment type="caution">
    <text evidence="2">The sequence shown here is derived from an EMBL/GenBank/DDBJ whole genome shotgun (WGS) entry which is preliminary data.</text>
</comment>
<dbReference type="OrthoDB" id="447636at2759"/>
<reference evidence="2" key="1">
    <citation type="submission" date="2021-02" db="EMBL/GenBank/DDBJ databases">
        <authorList>
            <person name="Dougan E. K."/>
            <person name="Rhodes N."/>
            <person name="Thang M."/>
            <person name="Chan C."/>
        </authorList>
    </citation>
    <scope>NUCLEOTIDE SEQUENCE</scope>
</reference>
<organism evidence="2 3">
    <name type="scientific">Symbiodinium pilosum</name>
    <name type="common">Dinoflagellate</name>
    <dbReference type="NCBI Taxonomy" id="2952"/>
    <lineage>
        <taxon>Eukaryota</taxon>
        <taxon>Sar</taxon>
        <taxon>Alveolata</taxon>
        <taxon>Dinophyceae</taxon>
        <taxon>Suessiales</taxon>
        <taxon>Symbiodiniaceae</taxon>
        <taxon>Symbiodinium</taxon>
    </lineage>
</organism>
<dbReference type="InterPro" id="IPR036034">
    <property type="entry name" value="PDZ_sf"/>
</dbReference>
<dbReference type="GO" id="GO:0004175">
    <property type="term" value="F:endopeptidase activity"/>
    <property type="evidence" value="ECO:0007669"/>
    <property type="project" value="TreeGrafter"/>
</dbReference>
<dbReference type="GO" id="GO:0008236">
    <property type="term" value="F:serine-type peptidase activity"/>
    <property type="evidence" value="ECO:0007669"/>
    <property type="project" value="InterPro"/>
</dbReference>
<dbReference type="PANTHER" id="PTHR32060">
    <property type="entry name" value="TAIL-SPECIFIC PROTEASE"/>
    <property type="match status" value="1"/>
</dbReference>
<dbReference type="Proteomes" id="UP000649617">
    <property type="component" value="Unassembled WGS sequence"/>
</dbReference>
<dbReference type="GO" id="GO:0007165">
    <property type="term" value="P:signal transduction"/>
    <property type="evidence" value="ECO:0007669"/>
    <property type="project" value="TreeGrafter"/>
</dbReference>
<proteinExistence type="predicted"/>
<feature type="domain" description="PDZ" evidence="1">
    <location>
        <begin position="859"/>
        <end position="921"/>
    </location>
</feature>
<dbReference type="Gene3D" id="3.30.750.44">
    <property type="match status" value="1"/>
</dbReference>
<protein>
    <submittedName>
        <fullName evidence="2">CTPA1 protein</fullName>
    </submittedName>
</protein>
<dbReference type="SMART" id="SM00245">
    <property type="entry name" value="TSPc"/>
    <property type="match status" value="1"/>
</dbReference>
<dbReference type="SMART" id="SM00228">
    <property type="entry name" value="PDZ"/>
    <property type="match status" value="1"/>
</dbReference>
<dbReference type="Pfam" id="PF17820">
    <property type="entry name" value="PDZ_6"/>
    <property type="match status" value="1"/>
</dbReference>
<feature type="non-terminal residue" evidence="2">
    <location>
        <position position="1164"/>
    </location>
</feature>
<evidence type="ECO:0000313" key="2">
    <source>
        <dbReference type="EMBL" id="CAE7292964.1"/>
    </source>
</evidence>
<dbReference type="InterPro" id="IPR001478">
    <property type="entry name" value="PDZ"/>
</dbReference>
<evidence type="ECO:0000259" key="1">
    <source>
        <dbReference type="PROSITE" id="PS50106"/>
    </source>
</evidence>
<evidence type="ECO:0000313" key="3">
    <source>
        <dbReference type="Proteomes" id="UP000649617"/>
    </source>
</evidence>
<gene>
    <name evidence="2" type="primary">CTPA1</name>
    <name evidence="2" type="ORF">SPIL2461_LOCUS6581</name>
</gene>
<dbReference type="InterPro" id="IPR029045">
    <property type="entry name" value="ClpP/crotonase-like_dom_sf"/>
</dbReference>
<dbReference type="PROSITE" id="PS50106">
    <property type="entry name" value="PDZ"/>
    <property type="match status" value="1"/>
</dbReference>
<name>A0A812N2P9_SYMPI</name>
<dbReference type="Gene3D" id="3.90.226.10">
    <property type="entry name" value="2-enoyl-CoA Hydratase, Chain A, domain 1"/>
    <property type="match status" value="1"/>
</dbReference>
<keyword evidence="3" id="KW-1185">Reference proteome</keyword>
<dbReference type="GO" id="GO:0006508">
    <property type="term" value="P:proteolysis"/>
    <property type="evidence" value="ECO:0007669"/>
    <property type="project" value="InterPro"/>
</dbReference>
<sequence length="1164" mass="125785">EWEPSEDRKARPRSHWDETSSCLWLVAAGISADEVLGEARRPHKQRSGSWSLRESQGTFDLEDLCEGLLRAVEGLTPRQAALLASQAKCGQRTISQDLWRGFVLEVSARIEAAVDLLQQEAGAEALGKLAEQLAALGTDASLRHAELAALLAHHTGRGPHWGSMDEILRLLDPSTAGALPARPLAKLVALRAEMLRQERPAQVAVHVRGEVLEEPFRFREPSLPAARQLLSAFFCLLTAGEVEMEEAAGCLDQVARQVSGKQPTLWCSPASSEDVVLAGILETDKYGVLQVVNAWQSLRLPTSASAAVAALRSLAKLDGAELRVYQTSIQQAMALGEGLSHRDFTQTVGGREEELFAALLSASIGPEELRSRLRASCAMLGDGGKFLRLGQFIAAVRAGGVVMANADVLEVARKWASASGLLDMEAMFRCYSLWLQQTCPHAVQPIAALHDQLELSRLDLPSYVLFACLDVAANGHISKDAVAQLEVWPSALSKAVPDALVLCDPTARGVITYADFRRFCGHLDRQRPNLTDVTDFRSEVRAAVFQVGGQDPGQAAVSTGHSRGLDAPADLAGLVRILTSSMSVSRHVAEILAGAFLAVKEQRSSYRAFLTMLRRSRGLLRRHADDLFRACFAASVDLKQVLRGFSPGSDSLPAGAAVGWESLLAALSAVGVDISQLDEEVIAALDDTGNRLLILADLDAGFEAFKARHSPVLESLAKLAQDETDSNFDVLQRLVRLQKTTLAYKAPLLTSNACEAGFSCRDAVQEGTAACMYGLDAELKKAGGRGAWEDALLDGLHDLRATRWADGFQWLADTLLSSFGVNPTWDGREHTSKRLIDAADSLLEKLGDPYAQYYPPEEWTEMTEIAEGGDVAGIGVAFAQDTTRGRGGSPEVVAVVSGSSAASAGVAVGDRLVEVDGQSVRVPADAARWIPGTPGTWASVKFQRQASPVRGVPAEEYSLTLQRQPMRVEPVEFRAPSHEVGYIRIISFNGPDVLKPLRSALEEAVRQQVRYLLVDLRDNRGGRVSDAQRATLELQQQLSEKKFEALVVLVNAKSASASELMASELQRAKVPVVFCGEEAAGRKTFGKAEEQEAIELSDGGALLLTTSRWAREGFRGVSAVAQPISGGFRLWQYMGVLSCRGAAWYSALPGILPVECLEEWQPSF</sequence>
<dbReference type="Pfam" id="PF03572">
    <property type="entry name" value="Peptidase_S41"/>
    <property type="match status" value="1"/>
</dbReference>
<dbReference type="InterPro" id="IPR005151">
    <property type="entry name" value="Tail-specific_protease"/>
</dbReference>
<dbReference type="SUPFAM" id="SSF50156">
    <property type="entry name" value="PDZ domain-like"/>
    <property type="match status" value="1"/>
</dbReference>
<dbReference type="PANTHER" id="PTHR32060:SF22">
    <property type="entry name" value="CARBOXYL-TERMINAL-PROCESSING PEPTIDASE 3, CHLOROPLASTIC"/>
    <property type="match status" value="1"/>
</dbReference>
<dbReference type="AlphaFoldDB" id="A0A812N2P9"/>
<dbReference type="InterPro" id="IPR041489">
    <property type="entry name" value="PDZ_6"/>
</dbReference>
<dbReference type="Gene3D" id="2.30.42.10">
    <property type="match status" value="1"/>
</dbReference>
<dbReference type="EMBL" id="CAJNIZ010010041">
    <property type="protein sequence ID" value="CAE7292964.1"/>
    <property type="molecule type" value="Genomic_DNA"/>
</dbReference>
<dbReference type="SUPFAM" id="SSF52096">
    <property type="entry name" value="ClpP/crotonase"/>
    <property type="match status" value="1"/>
</dbReference>